<evidence type="ECO:0000256" key="2">
    <source>
        <dbReference type="ARBA" id="ARBA00022516"/>
    </source>
</evidence>
<reference evidence="14 15" key="1">
    <citation type="submission" date="2018-03" db="EMBL/GenBank/DDBJ databases">
        <title>Draft Genome Sequences of the Obligatory Marine Myxobacteria Enhygromyxa salina SWB005.</title>
        <authorList>
            <person name="Poehlein A."/>
            <person name="Moghaddam J.A."/>
            <person name="Harms H."/>
            <person name="Alanjari M."/>
            <person name="Koenig G.M."/>
            <person name="Daniel R."/>
            <person name="Schaeberle T.F."/>
        </authorList>
    </citation>
    <scope>NUCLEOTIDE SEQUENCE [LARGE SCALE GENOMIC DNA]</scope>
    <source>
        <strain evidence="14 15">SWB005</strain>
    </source>
</reference>
<feature type="region of interest" description="Disordered" evidence="12">
    <location>
        <begin position="1"/>
        <end position="21"/>
    </location>
</feature>
<dbReference type="InterPro" id="IPR016064">
    <property type="entry name" value="NAD/diacylglycerol_kinase_sf"/>
</dbReference>
<keyword evidence="2" id="KW-0444">Lipid biosynthesis</keyword>
<proteinExistence type="predicted"/>
<evidence type="ECO:0000256" key="9">
    <source>
        <dbReference type="ARBA" id="ARBA00023098"/>
    </source>
</evidence>
<evidence type="ECO:0000256" key="12">
    <source>
        <dbReference type="SAM" id="MobiDB-lite"/>
    </source>
</evidence>
<evidence type="ECO:0000256" key="8">
    <source>
        <dbReference type="ARBA" id="ARBA00022842"/>
    </source>
</evidence>
<keyword evidence="8" id="KW-0460">Magnesium</keyword>
<dbReference type="GO" id="GO:0005886">
    <property type="term" value="C:plasma membrane"/>
    <property type="evidence" value="ECO:0007669"/>
    <property type="project" value="TreeGrafter"/>
</dbReference>
<feature type="domain" description="DAGKc" evidence="13">
    <location>
        <begin position="21"/>
        <end position="157"/>
    </location>
</feature>
<keyword evidence="11" id="KW-1208">Phospholipid metabolism</keyword>
<dbReference type="PANTHER" id="PTHR12358:SF106">
    <property type="entry name" value="LIPID KINASE YEGS"/>
    <property type="match status" value="1"/>
</dbReference>
<keyword evidence="5" id="KW-0547">Nucleotide-binding</keyword>
<dbReference type="EC" id="2.7.1.107" evidence="14"/>
<dbReference type="GO" id="GO:0046872">
    <property type="term" value="F:metal ion binding"/>
    <property type="evidence" value="ECO:0007669"/>
    <property type="project" value="UniProtKB-KW"/>
</dbReference>
<organism evidence="14 15">
    <name type="scientific">Enhygromyxa salina</name>
    <dbReference type="NCBI Taxonomy" id="215803"/>
    <lineage>
        <taxon>Bacteria</taxon>
        <taxon>Pseudomonadati</taxon>
        <taxon>Myxococcota</taxon>
        <taxon>Polyangia</taxon>
        <taxon>Nannocystales</taxon>
        <taxon>Nannocystaceae</taxon>
        <taxon>Enhygromyxa</taxon>
    </lineage>
</organism>
<comment type="caution">
    <text evidence="14">The sequence shown here is derived from an EMBL/GenBank/DDBJ whole genome shotgun (WGS) entry which is preliminary data.</text>
</comment>
<keyword evidence="15" id="KW-1185">Reference proteome</keyword>
<dbReference type="SUPFAM" id="SSF111331">
    <property type="entry name" value="NAD kinase/diacylglycerol kinase-like"/>
    <property type="match status" value="1"/>
</dbReference>
<dbReference type="NCBIfam" id="TIGR00147">
    <property type="entry name" value="YegS/Rv2252/BmrU family lipid kinase"/>
    <property type="match status" value="1"/>
</dbReference>
<dbReference type="InterPro" id="IPR001206">
    <property type="entry name" value="Diacylglycerol_kinase_cat_dom"/>
</dbReference>
<evidence type="ECO:0000256" key="5">
    <source>
        <dbReference type="ARBA" id="ARBA00022741"/>
    </source>
</evidence>
<dbReference type="RefSeq" id="WP_106390625.1">
    <property type="nucleotide sequence ID" value="NZ_PVNK01000064.1"/>
</dbReference>
<dbReference type="GO" id="GO:0008654">
    <property type="term" value="P:phospholipid biosynthetic process"/>
    <property type="evidence" value="ECO:0007669"/>
    <property type="project" value="UniProtKB-KW"/>
</dbReference>
<dbReference type="GO" id="GO:0004143">
    <property type="term" value="F:ATP-dependent diacylglycerol kinase activity"/>
    <property type="evidence" value="ECO:0007669"/>
    <property type="project" value="UniProtKB-EC"/>
</dbReference>
<dbReference type="Gene3D" id="3.40.50.10330">
    <property type="entry name" value="Probable inorganic polyphosphate/atp-NAD kinase, domain 1"/>
    <property type="match status" value="1"/>
</dbReference>
<keyword evidence="6 14" id="KW-0418">Kinase</keyword>
<gene>
    <name evidence="14" type="primary">dagK</name>
    <name evidence="14" type="ORF">ENSA5_11360</name>
</gene>
<dbReference type="Pfam" id="PF19279">
    <property type="entry name" value="YegS_C"/>
    <property type="match status" value="1"/>
</dbReference>
<dbReference type="AlphaFoldDB" id="A0A2S9YG66"/>
<keyword evidence="9" id="KW-0443">Lipid metabolism</keyword>
<dbReference type="PANTHER" id="PTHR12358">
    <property type="entry name" value="SPHINGOSINE KINASE"/>
    <property type="match status" value="1"/>
</dbReference>
<dbReference type="InterPro" id="IPR045540">
    <property type="entry name" value="YegS/DAGK_C"/>
</dbReference>
<evidence type="ECO:0000256" key="10">
    <source>
        <dbReference type="ARBA" id="ARBA00023209"/>
    </source>
</evidence>
<dbReference type="GO" id="GO:0005524">
    <property type="term" value="F:ATP binding"/>
    <property type="evidence" value="ECO:0007669"/>
    <property type="project" value="UniProtKB-KW"/>
</dbReference>
<sequence>MTAAAASPSPPESGPKPGPIEALGKTTAIINPMASSGAAKKRWEQVREVLEIQFPGLDARYTEEPGHASELCREALEGGADTILSVGGDGTTNEVLAGFVDQNGNNRFPRATLAILAAGTGGDFQRMFGRGRIQRQVERLVAAQPRLIDYGLARYTDVDGRLRTRPFLNVASVGVSGEVVRRVNQSNAQLGATFKYLVGTLKGVRIWRNVQVMIQHDDEIDTVPVDGEPPGRRVDLTLGIVGNGQYFGAGMWVCPDAKIDDGQFDCIEVTGMSRTKLTATLAKVFRGKHLRTKGIAHHHATRVAFTPISDDADVPIEIDGEQVGRLPARFELKAGALRVRIG</sequence>
<dbReference type="OrthoDB" id="142078at2"/>
<protein>
    <submittedName>
        <fullName evidence="14">Diacylglycerol kinase</fullName>
        <ecNumber evidence="14">2.7.1.107</ecNumber>
    </submittedName>
</protein>
<dbReference type="PROSITE" id="PS50146">
    <property type="entry name" value="DAGK"/>
    <property type="match status" value="1"/>
</dbReference>
<accession>A0A2S9YG66</accession>
<evidence type="ECO:0000313" key="15">
    <source>
        <dbReference type="Proteomes" id="UP000237968"/>
    </source>
</evidence>
<dbReference type="Gene3D" id="2.60.200.40">
    <property type="match status" value="1"/>
</dbReference>
<evidence type="ECO:0000256" key="6">
    <source>
        <dbReference type="ARBA" id="ARBA00022777"/>
    </source>
</evidence>
<evidence type="ECO:0000256" key="11">
    <source>
        <dbReference type="ARBA" id="ARBA00023264"/>
    </source>
</evidence>
<evidence type="ECO:0000256" key="3">
    <source>
        <dbReference type="ARBA" id="ARBA00022679"/>
    </source>
</evidence>
<name>A0A2S9YG66_9BACT</name>
<evidence type="ECO:0000256" key="7">
    <source>
        <dbReference type="ARBA" id="ARBA00022840"/>
    </source>
</evidence>
<evidence type="ECO:0000256" key="4">
    <source>
        <dbReference type="ARBA" id="ARBA00022723"/>
    </source>
</evidence>
<feature type="compositionally biased region" description="Pro residues" evidence="12">
    <location>
        <begin position="8"/>
        <end position="18"/>
    </location>
</feature>
<dbReference type="EMBL" id="PVNK01000064">
    <property type="protein sequence ID" value="PRQ04088.1"/>
    <property type="molecule type" value="Genomic_DNA"/>
</dbReference>
<keyword evidence="7" id="KW-0067">ATP-binding</keyword>
<evidence type="ECO:0000259" key="13">
    <source>
        <dbReference type="PROSITE" id="PS50146"/>
    </source>
</evidence>
<dbReference type="InterPro" id="IPR017438">
    <property type="entry name" value="ATP-NAD_kinase_N"/>
</dbReference>
<evidence type="ECO:0000313" key="14">
    <source>
        <dbReference type="EMBL" id="PRQ04088.1"/>
    </source>
</evidence>
<dbReference type="Pfam" id="PF00781">
    <property type="entry name" value="DAGK_cat"/>
    <property type="match status" value="1"/>
</dbReference>
<keyword evidence="4" id="KW-0479">Metal-binding</keyword>
<evidence type="ECO:0000256" key="1">
    <source>
        <dbReference type="ARBA" id="ARBA00001946"/>
    </source>
</evidence>
<keyword evidence="10" id="KW-0594">Phospholipid biosynthesis</keyword>
<dbReference type="Proteomes" id="UP000237968">
    <property type="component" value="Unassembled WGS sequence"/>
</dbReference>
<dbReference type="InterPro" id="IPR050187">
    <property type="entry name" value="Lipid_Phosphate_FormReg"/>
</dbReference>
<comment type="cofactor">
    <cofactor evidence="1">
        <name>Mg(2+)</name>
        <dbReference type="ChEBI" id="CHEBI:18420"/>
    </cofactor>
</comment>
<dbReference type="InterPro" id="IPR005218">
    <property type="entry name" value="Diacylglycerol/lipid_kinase"/>
</dbReference>
<keyword evidence="3 14" id="KW-0808">Transferase</keyword>